<name>A0A443ZEZ5_9PSED</name>
<dbReference type="OrthoDB" id="5096633at2"/>
<gene>
    <name evidence="1" type="ORF">DM813_28295</name>
</gene>
<sequence>MLGEVLRDEVILAVWQRQLPAQIRDLGRAAMPGSGTRLSVSVTSKIPDVKEIITVLAARFIHDPGFQIQVNGTPLTLVKLEQLARTHALKLSAAWAIFGLIKLMNRSVQLVQL</sequence>
<protein>
    <submittedName>
        <fullName evidence="1">Uncharacterized protein</fullName>
    </submittedName>
</protein>
<accession>A0A443ZEZ5</accession>
<evidence type="ECO:0000313" key="1">
    <source>
        <dbReference type="EMBL" id="RWU17259.1"/>
    </source>
</evidence>
<comment type="caution">
    <text evidence="1">The sequence shown here is derived from an EMBL/GenBank/DDBJ whole genome shotgun (WGS) entry which is preliminary data.</text>
</comment>
<organism evidence="1 2">
    <name type="scientific">Pseudomonas alkylphenolica</name>
    <dbReference type="NCBI Taxonomy" id="237609"/>
    <lineage>
        <taxon>Bacteria</taxon>
        <taxon>Pseudomonadati</taxon>
        <taxon>Pseudomonadota</taxon>
        <taxon>Gammaproteobacteria</taxon>
        <taxon>Pseudomonadales</taxon>
        <taxon>Pseudomonadaceae</taxon>
        <taxon>Pseudomonas</taxon>
    </lineage>
</organism>
<dbReference type="RefSeq" id="WP_128326677.1">
    <property type="nucleotide sequence ID" value="NZ_QJRG01000050.1"/>
</dbReference>
<evidence type="ECO:0000313" key="2">
    <source>
        <dbReference type="Proteomes" id="UP000288983"/>
    </source>
</evidence>
<reference evidence="1 2" key="1">
    <citation type="submission" date="2018-06" db="EMBL/GenBank/DDBJ databases">
        <title>Bacteria isolated from soil of Wuhan.</title>
        <authorList>
            <person name="Wei X."/>
            <person name="Chunhua H."/>
        </authorList>
    </citation>
    <scope>NUCLEOTIDE SEQUENCE [LARGE SCALE GENOMIC DNA]</scope>
    <source>
        <strain evidence="2">xwS2</strain>
    </source>
</reference>
<dbReference type="EMBL" id="QJRG01000050">
    <property type="protein sequence ID" value="RWU17259.1"/>
    <property type="molecule type" value="Genomic_DNA"/>
</dbReference>
<dbReference type="Proteomes" id="UP000288983">
    <property type="component" value="Unassembled WGS sequence"/>
</dbReference>
<dbReference type="AlphaFoldDB" id="A0A443ZEZ5"/>
<proteinExistence type="predicted"/>